<dbReference type="Proteomes" id="UP001642484">
    <property type="component" value="Unassembled WGS sequence"/>
</dbReference>
<reference evidence="1 2" key="1">
    <citation type="submission" date="2024-02" db="EMBL/GenBank/DDBJ databases">
        <authorList>
            <person name="Chen Y."/>
            <person name="Shah S."/>
            <person name="Dougan E. K."/>
            <person name="Thang M."/>
            <person name="Chan C."/>
        </authorList>
    </citation>
    <scope>NUCLEOTIDE SEQUENCE [LARGE SCALE GENOMIC DNA]</scope>
</reference>
<dbReference type="EMBL" id="CAXAMN010001113">
    <property type="protein sequence ID" value="CAK8992329.1"/>
    <property type="molecule type" value="Genomic_DNA"/>
</dbReference>
<sequence>MTLTWATRTEFVASPSAYSIVQPFGGGIANANAGATLALAVPSSVSPLVISFPTFAETYSACQEDMHLQLSLMRCRKSHDFSLFIPINEFSSTAAAVIGDV</sequence>
<keyword evidence="2" id="KW-1185">Reference proteome</keyword>
<comment type="caution">
    <text evidence="1">The sequence shown here is derived from an EMBL/GenBank/DDBJ whole genome shotgun (WGS) entry which is preliminary data.</text>
</comment>
<protein>
    <submittedName>
        <fullName evidence="1">Uncharacterized protein</fullName>
    </submittedName>
</protein>
<gene>
    <name evidence="1" type="ORF">CCMP2556_LOCUS2812</name>
</gene>
<proteinExistence type="predicted"/>
<evidence type="ECO:0000313" key="2">
    <source>
        <dbReference type="Proteomes" id="UP001642484"/>
    </source>
</evidence>
<accession>A0ABP0HT52</accession>
<name>A0ABP0HT52_9DINO</name>
<organism evidence="1 2">
    <name type="scientific">Durusdinium trenchii</name>
    <dbReference type="NCBI Taxonomy" id="1381693"/>
    <lineage>
        <taxon>Eukaryota</taxon>
        <taxon>Sar</taxon>
        <taxon>Alveolata</taxon>
        <taxon>Dinophyceae</taxon>
        <taxon>Suessiales</taxon>
        <taxon>Symbiodiniaceae</taxon>
        <taxon>Durusdinium</taxon>
    </lineage>
</organism>
<evidence type="ECO:0000313" key="1">
    <source>
        <dbReference type="EMBL" id="CAK8992329.1"/>
    </source>
</evidence>